<evidence type="ECO:0000313" key="2">
    <source>
        <dbReference type="EMBL" id="VEL12677.1"/>
    </source>
</evidence>
<reference evidence="2" key="1">
    <citation type="submission" date="2018-11" db="EMBL/GenBank/DDBJ databases">
        <authorList>
            <consortium name="Pathogen Informatics"/>
        </authorList>
    </citation>
    <scope>NUCLEOTIDE SEQUENCE</scope>
</reference>
<feature type="region of interest" description="Disordered" evidence="1">
    <location>
        <begin position="73"/>
        <end position="96"/>
    </location>
</feature>
<dbReference type="EMBL" id="CAAALY010015488">
    <property type="protein sequence ID" value="VEL12677.1"/>
    <property type="molecule type" value="Genomic_DNA"/>
</dbReference>
<dbReference type="Proteomes" id="UP000784294">
    <property type="component" value="Unassembled WGS sequence"/>
</dbReference>
<gene>
    <name evidence="2" type="ORF">PXEA_LOCUS6117</name>
</gene>
<feature type="compositionally biased region" description="Low complexity" evidence="1">
    <location>
        <begin position="87"/>
        <end position="96"/>
    </location>
</feature>
<sequence length="274" mass="27138">MLSFLLSHGLRPTGVGPRDLSQAIALVLASPLAQNCEARRRLMTAATEGGYLTSLTSSIGGLGGGGKGGGFAGRSSVSGAGGGGSSQHGNRSTVLHSASGTGFGSLSGFGRLFSAGAGSGTSNGGSLTGSSYALLNGSNSNLLSGIGGVVSGARVGDLGRLAGNQHPQQLPVNLHPLAGGNMGISTSSISLIPHVPLTHCSPALQADAGNGFMENSMTTSCIATSLTGGGVGNELENMMAFGLPQAPWPFRHGWLDGLFALSNAACRYLNTALA</sequence>
<organism evidence="2 3">
    <name type="scientific">Protopolystoma xenopodis</name>
    <dbReference type="NCBI Taxonomy" id="117903"/>
    <lineage>
        <taxon>Eukaryota</taxon>
        <taxon>Metazoa</taxon>
        <taxon>Spiralia</taxon>
        <taxon>Lophotrochozoa</taxon>
        <taxon>Platyhelminthes</taxon>
        <taxon>Monogenea</taxon>
        <taxon>Polyopisthocotylea</taxon>
        <taxon>Polystomatidea</taxon>
        <taxon>Polystomatidae</taxon>
        <taxon>Protopolystoma</taxon>
    </lineage>
</organism>
<proteinExistence type="predicted"/>
<evidence type="ECO:0000256" key="1">
    <source>
        <dbReference type="SAM" id="MobiDB-lite"/>
    </source>
</evidence>
<evidence type="ECO:0000313" key="3">
    <source>
        <dbReference type="Proteomes" id="UP000784294"/>
    </source>
</evidence>
<keyword evidence="3" id="KW-1185">Reference proteome</keyword>
<comment type="caution">
    <text evidence="2">The sequence shown here is derived from an EMBL/GenBank/DDBJ whole genome shotgun (WGS) entry which is preliminary data.</text>
</comment>
<accession>A0A3S5FCI0</accession>
<protein>
    <submittedName>
        <fullName evidence="2">Uncharacterized protein</fullName>
    </submittedName>
</protein>
<name>A0A3S5FCI0_9PLAT</name>
<dbReference type="AlphaFoldDB" id="A0A3S5FCI0"/>